<dbReference type="AlphaFoldDB" id="A0A9P6LC39"/>
<reference evidence="2" key="2">
    <citation type="submission" date="2020-11" db="EMBL/GenBank/DDBJ databases">
        <authorList>
            <consortium name="DOE Joint Genome Institute"/>
            <person name="Kuo A."/>
            <person name="Miyauchi S."/>
            <person name="Kiss E."/>
            <person name="Drula E."/>
            <person name="Kohler A."/>
            <person name="Sanchez-Garcia M."/>
            <person name="Andreopoulos B."/>
            <person name="Barry K.W."/>
            <person name="Bonito G."/>
            <person name="Buee M."/>
            <person name="Carver A."/>
            <person name="Chen C."/>
            <person name="Cichocki N."/>
            <person name="Clum A."/>
            <person name="Culley D."/>
            <person name="Crous P.W."/>
            <person name="Fauchery L."/>
            <person name="Girlanda M."/>
            <person name="Hayes R."/>
            <person name="Keri Z."/>
            <person name="Labutti K."/>
            <person name="Lipzen A."/>
            <person name="Lombard V."/>
            <person name="Magnuson J."/>
            <person name="Maillard F."/>
            <person name="Morin E."/>
            <person name="Murat C."/>
            <person name="Nolan M."/>
            <person name="Ohm R."/>
            <person name="Pangilinan J."/>
            <person name="Pereira M."/>
            <person name="Perotto S."/>
            <person name="Peter M."/>
            <person name="Riley R."/>
            <person name="Sitrit Y."/>
            <person name="Stielow B."/>
            <person name="Szollosi G."/>
            <person name="Zifcakova L."/>
            <person name="Stursova M."/>
            <person name="Spatafora J.W."/>
            <person name="Tedersoo L."/>
            <person name="Vaario L.-M."/>
            <person name="Yamada A."/>
            <person name="Yan M."/>
            <person name="Wang P."/>
            <person name="Xu J."/>
            <person name="Bruns T."/>
            <person name="Baldrian P."/>
            <person name="Vilgalys R."/>
            <person name="Henrissat B."/>
            <person name="Grigoriev I.V."/>
            <person name="Hibbett D."/>
            <person name="Nagy L.G."/>
            <person name="Martin F.M."/>
        </authorList>
    </citation>
    <scope>NUCLEOTIDE SEQUENCE</scope>
    <source>
        <strain evidence="2">UH-Tt-Lm1</strain>
    </source>
</reference>
<dbReference type="EMBL" id="WIUZ02000001">
    <property type="protein sequence ID" value="KAF9792990.1"/>
    <property type="molecule type" value="Genomic_DNA"/>
</dbReference>
<comment type="similarity">
    <text evidence="1">Belongs to the AIM41 family.</text>
</comment>
<dbReference type="PANTHER" id="PTHR28055:SF1">
    <property type="entry name" value="ALTERED INHERITANCE OF MITOCHONDRIA PROTEIN 41, MITOCHONDRIAL"/>
    <property type="match status" value="1"/>
</dbReference>
<evidence type="ECO:0000313" key="2">
    <source>
        <dbReference type="EMBL" id="KAF9792990.1"/>
    </source>
</evidence>
<dbReference type="SUPFAM" id="SSF89095">
    <property type="entry name" value="GatB/YqeY motif"/>
    <property type="match status" value="1"/>
</dbReference>
<comment type="caution">
    <text evidence="2">The sequence shown here is derived from an EMBL/GenBank/DDBJ whole genome shotgun (WGS) entry which is preliminary data.</text>
</comment>
<dbReference type="GO" id="GO:0005739">
    <property type="term" value="C:mitochondrion"/>
    <property type="evidence" value="ECO:0007669"/>
    <property type="project" value="UniProtKB-SubCell"/>
</dbReference>
<name>A0A9P6LC39_9AGAM</name>
<dbReference type="OrthoDB" id="538640at2759"/>
<accession>A0A9P6LC39</accession>
<evidence type="ECO:0000256" key="1">
    <source>
        <dbReference type="RuleBase" id="RU365099"/>
    </source>
</evidence>
<organism evidence="2 3">
    <name type="scientific">Thelephora terrestris</name>
    <dbReference type="NCBI Taxonomy" id="56493"/>
    <lineage>
        <taxon>Eukaryota</taxon>
        <taxon>Fungi</taxon>
        <taxon>Dikarya</taxon>
        <taxon>Basidiomycota</taxon>
        <taxon>Agaricomycotina</taxon>
        <taxon>Agaricomycetes</taxon>
        <taxon>Thelephorales</taxon>
        <taxon>Thelephoraceae</taxon>
        <taxon>Thelephora</taxon>
    </lineage>
</organism>
<feature type="non-terminal residue" evidence="2">
    <location>
        <position position="153"/>
    </location>
</feature>
<comment type="subcellular location">
    <subcellularLocation>
        <location evidence="1">Mitochondrion</location>
    </subcellularLocation>
</comment>
<dbReference type="Proteomes" id="UP000736335">
    <property type="component" value="Unassembled WGS sequence"/>
</dbReference>
<proteinExistence type="inferred from homology"/>
<dbReference type="GO" id="GO:0016884">
    <property type="term" value="F:carbon-nitrogen ligase activity, with glutamine as amido-N-donor"/>
    <property type="evidence" value="ECO:0007669"/>
    <property type="project" value="UniProtKB-UniRule"/>
</dbReference>
<keyword evidence="3" id="KW-1185">Reference proteome</keyword>
<dbReference type="PANTHER" id="PTHR28055">
    <property type="entry name" value="ALTERED INHERITANCE OF MITOCHONDRIA PROTEIN 41, MITOCHONDRIAL"/>
    <property type="match status" value="1"/>
</dbReference>
<dbReference type="Gene3D" id="1.10.1510.10">
    <property type="entry name" value="Uncharacterised protein YqeY/AIM41 PF09424, N-terminal domain"/>
    <property type="match status" value="1"/>
</dbReference>
<evidence type="ECO:0000313" key="3">
    <source>
        <dbReference type="Proteomes" id="UP000736335"/>
    </source>
</evidence>
<dbReference type="InterPro" id="IPR042184">
    <property type="entry name" value="YqeY/Aim41_N"/>
</dbReference>
<gene>
    <name evidence="1" type="primary">AIM41</name>
    <name evidence="2" type="ORF">BJ322DRAFT_997315</name>
</gene>
<dbReference type="InterPro" id="IPR019004">
    <property type="entry name" value="YqeY/Aim41"/>
</dbReference>
<protein>
    <recommendedName>
        <fullName evidence="1">Altered inheritance of mitochondria protein 41</fullName>
    </recommendedName>
</protein>
<reference evidence="2" key="1">
    <citation type="journal article" date="2020" name="Nat. Commun.">
        <title>Large-scale genome sequencing of mycorrhizal fungi provides insights into the early evolution of symbiotic traits.</title>
        <authorList>
            <person name="Miyauchi S."/>
            <person name="Kiss E."/>
            <person name="Kuo A."/>
            <person name="Drula E."/>
            <person name="Kohler A."/>
            <person name="Sanchez-Garcia M."/>
            <person name="Morin E."/>
            <person name="Andreopoulos B."/>
            <person name="Barry K.W."/>
            <person name="Bonito G."/>
            <person name="Buee M."/>
            <person name="Carver A."/>
            <person name="Chen C."/>
            <person name="Cichocki N."/>
            <person name="Clum A."/>
            <person name="Culley D."/>
            <person name="Crous P.W."/>
            <person name="Fauchery L."/>
            <person name="Girlanda M."/>
            <person name="Hayes R.D."/>
            <person name="Keri Z."/>
            <person name="LaButti K."/>
            <person name="Lipzen A."/>
            <person name="Lombard V."/>
            <person name="Magnuson J."/>
            <person name="Maillard F."/>
            <person name="Murat C."/>
            <person name="Nolan M."/>
            <person name="Ohm R.A."/>
            <person name="Pangilinan J."/>
            <person name="Pereira M.F."/>
            <person name="Perotto S."/>
            <person name="Peter M."/>
            <person name="Pfister S."/>
            <person name="Riley R."/>
            <person name="Sitrit Y."/>
            <person name="Stielow J.B."/>
            <person name="Szollosi G."/>
            <person name="Zifcakova L."/>
            <person name="Stursova M."/>
            <person name="Spatafora J.W."/>
            <person name="Tedersoo L."/>
            <person name="Vaario L.M."/>
            <person name="Yamada A."/>
            <person name="Yan M."/>
            <person name="Wang P."/>
            <person name="Xu J."/>
            <person name="Bruns T."/>
            <person name="Baldrian P."/>
            <person name="Vilgalys R."/>
            <person name="Dunand C."/>
            <person name="Henrissat B."/>
            <person name="Grigoriev I.V."/>
            <person name="Hibbett D."/>
            <person name="Nagy L.G."/>
            <person name="Martin F.M."/>
        </authorList>
    </citation>
    <scope>NUCLEOTIDE SEQUENCE</scope>
    <source>
        <strain evidence="2">UH-Tt-Lm1</strain>
    </source>
</reference>
<keyword evidence="1" id="KW-0496">Mitochondrion</keyword>
<sequence length="153" mass="16639">LRAQLLADLKAAMKNKNTMASTTIRAVLADVYAADKSQTEKIPDSGIVPLLRKASQRRVSALIQFEKGGREDLAAKEKEEHALLTSYLPSLLPGAEIDRVLKPIADGLKATAKPGETKRLIGLVFKSFYSQVDRSSVDPDLVKRRAEALLAGI</sequence>
<dbReference type="InterPro" id="IPR003789">
    <property type="entry name" value="Asn/Gln_tRNA_amidoTrase-B-like"/>
</dbReference>
<dbReference type="Pfam" id="PF09424">
    <property type="entry name" value="YqeY"/>
    <property type="match status" value="1"/>
</dbReference>